<evidence type="ECO:0000256" key="7">
    <source>
        <dbReference type="ARBA" id="ARBA00022958"/>
    </source>
</evidence>
<evidence type="ECO:0000256" key="2">
    <source>
        <dbReference type="ARBA" id="ARBA00022448"/>
    </source>
</evidence>
<evidence type="ECO:0000256" key="10">
    <source>
        <dbReference type="ARBA" id="ARBA00023136"/>
    </source>
</evidence>
<dbReference type="SUPFAM" id="SSF81324">
    <property type="entry name" value="Voltage-gated potassium channels"/>
    <property type="match status" value="1"/>
</dbReference>
<feature type="domain" description="Ca2+-activated K+ channel Slowpoke-like C-terminal" evidence="17">
    <location>
        <begin position="1078"/>
        <end position="1192"/>
    </location>
</feature>
<evidence type="ECO:0000256" key="5">
    <source>
        <dbReference type="ARBA" id="ARBA00022826"/>
    </source>
</evidence>
<dbReference type="Gene3D" id="3.40.50.720">
    <property type="entry name" value="NAD(P)-binding Rossmann-like Domain"/>
    <property type="match status" value="2"/>
</dbReference>
<evidence type="ECO:0000256" key="9">
    <source>
        <dbReference type="ARBA" id="ARBA00023065"/>
    </source>
</evidence>
<gene>
    <name evidence="19" type="ORF">TASK_LOCUS268</name>
</gene>
<name>A0A158R6H9_TAEAS</name>
<feature type="region of interest" description="Disordered" evidence="13">
    <location>
        <begin position="1"/>
        <end position="20"/>
    </location>
</feature>
<dbReference type="OrthoDB" id="10035564at2759"/>
<sequence>MEEVATEPSPVSTQTISESPAPHWINDCPESKLKWWFPLALTVAIYAINILYILGKHLHKQLRPEPTPRSTAYPNIFRGIDHSSFEDDDQECDFVEEESYLRPKIFWVEESHWCDLDDLRTPHTSTATAIAFTTPPENVVNDEEDEEDETYPGRRIKQSENRVRGEKMKGNGVALQMDNINSVNAGTIEEISQRKDGRHRLRQNQCLGGQSGQLNLKMRSFCEQMTSVSYPTGRYMVSQDFKEVFSLYIIEIQPDVVKALEGHPPLIIQGLCLTPGLSILNWCDLAIHTYFLIYFILRLGAAVDRNMFFFKLTSLVDVLTISGSYVAAFQPRYHLDLGFLRALNIFNFGEVLNYMGILSSNHVIETVDVFFIMFAMWMVASGLIHLIIHLGDFWEENHKALQWNYLDCCYFLLVTMSTVGFGDFYPVTMLGRLYICVFIPVAIGIFAVFVPEIYRKFSARRAPSDSYQALAGHQHVVVCGHFNNISLSAVLRNFFHIEHSSRRSLVNMVILRVSPLDLAMRAILTKYNAWVKYYQGTPADPQDLARICFRSSQGALVLAKPNSNRSVDEDGGNIMQAISLKAHSERIRVLVQLHHFKNKSLLYNFPRWTCRNKDMVICMDELKLGLMSLNCIAPGFSTIILNLLNGHRVKNAGRQTQKEKWRREYEYGVSMEIYDVSLSYEFHNLCAQELTLNEGRLKTIALWLVFEVAKARDGFNVCTEEFLTVVMISKVRQVFTSLNFYMDSFKRERTISDDESAFQVPEYGEVLSDPLLIDTNDTSQDQVQRSVSGDIRRSESDLLPNQTATTAEKLGHLKEEALSRFTIGPIPTPTSPKSGVFTRSCFRQQSLLSNFAEYFPMPHKPYVPKYVDSTGCFHWVPDTPIERIKLTPAEAIKYQFRDHYLLCIVEPLADESLNLRSFVLPLRFHWMEVRDIVILGNSSVINEEEWTSIKNVPNVFLVQGNPCSLSDLNAVRLRHCTACTILGEAIKESEEDHCLRDKNTLLCAMTIRSMLEQSPRYIHMTTELHYEQNAHHFSSAESHKLDFKLPLRFQEAFARGIIFSNTLLYSSISSLYFSGSVFQFLRVLLFGTAVEELESSSLLRNGLQRGQRNGSQKTSGVRVALLNMCEAPFGTLFTRPIKRVLRYKDVYIHALMCWRILCLGIYRLDRRGFRVVATNPSKALKICTDDQVFCLIPSECTLLQEDAGSVVSTPTMDSSVFFSRTPGATYAGMSAAELARQSAILLRKLQP</sequence>
<dbReference type="InterPro" id="IPR013099">
    <property type="entry name" value="K_chnl_dom"/>
</dbReference>
<comment type="catalytic activity">
    <reaction evidence="12">
        <text>K(+)(in) = K(+)(out)</text>
        <dbReference type="Rhea" id="RHEA:29463"/>
        <dbReference type="ChEBI" id="CHEBI:29103"/>
    </reaction>
</comment>
<dbReference type="Gene3D" id="1.20.120.350">
    <property type="entry name" value="Voltage-gated potassium channels. Chain C"/>
    <property type="match status" value="1"/>
</dbReference>
<evidence type="ECO:0000313" key="19">
    <source>
        <dbReference type="EMBL" id="VDK20567.1"/>
    </source>
</evidence>
<evidence type="ECO:0000256" key="12">
    <source>
        <dbReference type="ARBA" id="ARBA00034430"/>
    </source>
</evidence>
<proteinExistence type="predicted"/>
<dbReference type="InterPro" id="IPR048735">
    <property type="entry name" value="Slowpoke-like_C"/>
</dbReference>
<keyword evidence="9" id="KW-0406">Ion transport</keyword>
<evidence type="ECO:0000256" key="6">
    <source>
        <dbReference type="ARBA" id="ARBA00022882"/>
    </source>
</evidence>
<feature type="transmembrane region" description="Helical" evidence="14">
    <location>
        <begin position="309"/>
        <end position="327"/>
    </location>
</feature>
<protein>
    <submittedName>
        <fullName evidence="21">Ion_trans_2 domain-containing protein</fullName>
    </submittedName>
</protein>
<evidence type="ECO:0000313" key="20">
    <source>
        <dbReference type="Proteomes" id="UP000282613"/>
    </source>
</evidence>
<keyword evidence="20" id="KW-1185">Reference proteome</keyword>
<evidence type="ECO:0000256" key="4">
    <source>
        <dbReference type="ARBA" id="ARBA00022692"/>
    </source>
</evidence>
<evidence type="ECO:0000256" key="3">
    <source>
        <dbReference type="ARBA" id="ARBA00022538"/>
    </source>
</evidence>
<feature type="transmembrane region" description="Helical" evidence="14">
    <location>
        <begin position="369"/>
        <end position="391"/>
    </location>
</feature>
<dbReference type="Pfam" id="PF03493">
    <property type="entry name" value="BK_channel_a"/>
    <property type="match status" value="1"/>
</dbReference>
<dbReference type="Proteomes" id="UP000282613">
    <property type="component" value="Unassembled WGS sequence"/>
</dbReference>
<comment type="subcellular location">
    <subcellularLocation>
        <location evidence="1">Membrane</location>
        <topology evidence="1">Multi-pass membrane protein</topology>
    </subcellularLocation>
</comment>
<keyword evidence="10 14" id="KW-0472">Membrane</keyword>
<dbReference type="GO" id="GO:0034702">
    <property type="term" value="C:monoatomic ion channel complex"/>
    <property type="evidence" value="ECO:0007669"/>
    <property type="project" value="UniProtKB-KW"/>
</dbReference>
<organism evidence="21">
    <name type="scientific">Taenia asiatica</name>
    <name type="common">Asian tapeworm</name>
    <dbReference type="NCBI Taxonomy" id="60517"/>
    <lineage>
        <taxon>Eukaryota</taxon>
        <taxon>Metazoa</taxon>
        <taxon>Spiralia</taxon>
        <taxon>Lophotrochozoa</taxon>
        <taxon>Platyhelminthes</taxon>
        <taxon>Cestoda</taxon>
        <taxon>Eucestoda</taxon>
        <taxon>Cyclophyllidea</taxon>
        <taxon>Taeniidae</taxon>
        <taxon>Taenia</taxon>
    </lineage>
</organism>
<evidence type="ECO:0000259" key="15">
    <source>
        <dbReference type="Pfam" id="PF03493"/>
    </source>
</evidence>
<dbReference type="InterPro" id="IPR003929">
    <property type="entry name" value="K_chnl_BK_asu"/>
</dbReference>
<evidence type="ECO:0000259" key="16">
    <source>
        <dbReference type="Pfam" id="PF07885"/>
    </source>
</evidence>
<dbReference type="Pfam" id="PF07885">
    <property type="entry name" value="Ion_trans_2"/>
    <property type="match status" value="1"/>
</dbReference>
<keyword evidence="2" id="KW-0813">Transport</keyword>
<keyword evidence="5" id="KW-0631">Potassium channel</keyword>
<evidence type="ECO:0000259" key="17">
    <source>
        <dbReference type="Pfam" id="PF21014"/>
    </source>
</evidence>
<feature type="domain" description="Calcium-activated potassium channel BK alpha subunit" evidence="15">
    <location>
        <begin position="614"/>
        <end position="689"/>
    </location>
</feature>
<dbReference type="STRING" id="60517.A0A158R6H9"/>
<feature type="domain" description="Potassium channel" evidence="16">
    <location>
        <begin position="373"/>
        <end position="454"/>
    </location>
</feature>
<feature type="transmembrane region" description="Helical" evidence="14">
    <location>
        <begin position="35"/>
        <end position="54"/>
    </location>
</feature>
<evidence type="ECO:0000256" key="8">
    <source>
        <dbReference type="ARBA" id="ARBA00022989"/>
    </source>
</evidence>
<keyword evidence="4 14" id="KW-0812">Transmembrane</keyword>
<evidence type="ECO:0000313" key="21">
    <source>
        <dbReference type="WBParaSite" id="TASK_0000026701-mRNA-1"/>
    </source>
</evidence>
<feature type="compositionally biased region" description="Polar residues" evidence="13">
    <location>
        <begin position="9"/>
        <end position="18"/>
    </location>
</feature>
<dbReference type="GO" id="GO:0060072">
    <property type="term" value="F:large conductance calcium-activated potassium channel activity"/>
    <property type="evidence" value="ECO:0007669"/>
    <property type="project" value="TreeGrafter"/>
</dbReference>
<evidence type="ECO:0000256" key="1">
    <source>
        <dbReference type="ARBA" id="ARBA00004141"/>
    </source>
</evidence>
<dbReference type="AlphaFoldDB" id="A0A158R6H9"/>
<dbReference type="Pfam" id="PF22614">
    <property type="entry name" value="Slo-like_RCK"/>
    <property type="match status" value="2"/>
</dbReference>
<dbReference type="InterPro" id="IPR047871">
    <property type="entry name" value="K_chnl_Slo-like"/>
</dbReference>
<evidence type="ECO:0000256" key="13">
    <source>
        <dbReference type="SAM" id="MobiDB-lite"/>
    </source>
</evidence>
<dbReference type="Gene3D" id="1.10.287.70">
    <property type="match status" value="1"/>
</dbReference>
<dbReference type="EMBL" id="UYRS01000029">
    <property type="protein sequence ID" value="VDK20567.1"/>
    <property type="molecule type" value="Genomic_DNA"/>
</dbReference>
<dbReference type="Pfam" id="PF21014">
    <property type="entry name" value="Slowpoke_C"/>
    <property type="match status" value="1"/>
</dbReference>
<dbReference type="PANTHER" id="PTHR10027">
    <property type="entry name" value="CALCIUM-ACTIVATED POTASSIUM CHANNEL ALPHA CHAIN"/>
    <property type="match status" value="1"/>
</dbReference>
<evidence type="ECO:0000256" key="11">
    <source>
        <dbReference type="ARBA" id="ARBA00023303"/>
    </source>
</evidence>
<feature type="transmembrane region" description="Helical" evidence="14">
    <location>
        <begin position="403"/>
        <end position="425"/>
    </location>
</feature>
<reference evidence="21" key="1">
    <citation type="submission" date="2016-04" db="UniProtKB">
        <authorList>
            <consortium name="WormBaseParasite"/>
        </authorList>
    </citation>
    <scope>IDENTIFICATION</scope>
</reference>
<keyword evidence="11" id="KW-0407">Ion channel</keyword>
<accession>A0A158R6H9</accession>
<dbReference type="InterPro" id="IPR027359">
    <property type="entry name" value="Volt_channel_dom_sf"/>
</dbReference>
<keyword evidence="7" id="KW-0630">Potassium</keyword>
<feature type="domain" description="RCK N-terminal" evidence="18">
    <location>
        <begin position="896"/>
        <end position="1016"/>
    </location>
</feature>
<dbReference type="InterPro" id="IPR003148">
    <property type="entry name" value="RCK_N"/>
</dbReference>
<keyword evidence="3" id="KW-0633">Potassium transport</keyword>
<feature type="domain" description="RCK N-terminal" evidence="18">
    <location>
        <begin position="473"/>
        <end position="591"/>
    </location>
</feature>
<evidence type="ECO:0000256" key="14">
    <source>
        <dbReference type="SAM" id="Phobius"/>
    </source>
</evidence>
<evidence type="ECO:0000259" key="18">
    <source>
        <dbReference type="Pfam" id="PF22614"/>
    </source>
</evidence>
<dbReference type="WBParaSite" id="TASK_0000026701-mRNA-1">
    <property type="protein sequence ID" value="TASK_0000026701-mRNA-1"/>
    <property type="gene ID" value="TASK_0000026701"/>
</dbReference>
<feature type="transmembrane region" description="Helical" evidence="14">
    <location>
        <begin position="431"/>
        <end position="451"/>
    </location>
</feature>
<dbReference type="PANTHER" id="PTHR10027:SF33">
    <property type="entry name" value="CALCIUM-ACTIVATED POTASSIUM CHANNEL SUBUNIT ALPHA-1-RELATED"/>
    <property type="match status" value="1"/>
</dbReference>
<keyword evidence="8 14" id="KW-1133">Transmembrane helix</keyword>
<keyword evidence="6" id="KW-0851">Voltage-gated channel</keyword>
<reference evidence="19 20" key="2">
    <citation type="submission" date="2018-11" db="EMBL/GenBank/DDBJ databases">
        <authorList>
            <consortium name="Pathogen Informatics"/>
        </authorList>
    </citation>
    <scope>NUCLEOTIDE SEQUENCE [LARGE SCALE GENOMIC DNA]</scope>
</reference>